<dbReference type="InterPro" id="IPR029058">
    <property type="entry name" value="AB_hydrolase_fold"/>
</dbReference>
<organism evidence="2 3">
    <name type="scientific">Streptomyces afghaniensis 772</name>
    <dbReference type="NCBI Taxonomy" id="1283301"/>
    <lineage>
        <taxon>Bacteria</taxon>
        <taxon>Bacillati</taxon>
        <taxon>Actinomycetota</taxon>
        <taxon>Actinomycetes</taxon>
        <taxon>Kitasatosporales</taxon>
        <taxon>Streptomycetaceae</taxon>
        <taxon>Streptomyces</taxon>
    </lineage>
</organism>
<keyword evidence="3" id="KW-1185">Reference proteome</keyword>
<dbReference type="SUPFAM" id="SSF53474">
    <property type="entry name" value="alpha/beta-Hydrolases"/>
    <property type="match status" value="1"/>
</dbReference>
<gene>
    <name evidence="2" type="ORF">STAFG_5496</name>
</gene>
<evidence type="ECO:0000313" key="2">
    <source>
        <dbReference type="EMBL" id="EPJ37453.1"/>
    </source>
</evidence>
<dbReference type="Pfam" id="PF07819">
    <property type="entry name" value="PGAP1"/>
    <property type="match status" value="1"/>
</dbReference>
<dbReference type="Proteomes" id="UP000015001">
    <property type="component" value="Unassembled WGS sequence"/>
</dbReference>
<dbReference type="HOGENOM" id="CLU_047247_0_0_11"/>
<dbReference type="EMBL" id="AOPY01001498">
    <property type="protein sequence ID" value="EPJ37453.1"/>
    <property type="molecule type" value="Genomic_DNA"/>
</dbReference>
<dbReference type="RefSeq" id="WP_020274376.1">
    <property type="nucleotide sequence ID" value="NZ_KE354257.1"/>
</dbReference>
<evidence type="ECO:0000259" key="1">
    <source>
        <dbReference type="Pfam" id="PF07819"/>
    </source>
</evidence>
<proteinExistence type="predicted"/>
<dbReference type="PATRIC" id="fig|1283301.3.peg.5464"/>
<reference evidence="2 3" key="1">
    <citation type="submission" date="2013-02" db="EMBL/GenBank/DDBJ databases">
        <title>Draft Genome Sequence of Streptomyces afghaniensis, Which Produces Compounds of the Julimycin B-Complex.</title>
        <authorList>
            <person name="Gruening B.A."/>
            <person name="Praeg A."/>
            <person name="Erxleben A."/>
            <person name="Guenther S."/>
            <person name="Fiedler H.-P."/>
            <person name="Goodfellow M."/>
            <person name="Mueller M."/>
        </authorList>
    </citation>
    <scope>NUCLEOTIDE SEQUENCE [LARGE SCALE GENOMIC DNA]</scope>
    <source>
        <strain evidence="2 3">772</strain>
    </source>
</reference>
<feature type="domain" description="GPI inositol-deacylase PGAP1-like alpha/beta" evidence="1">
    <location>
        <begin position="135"/>
        <end position="186"/>
    </location>
</feature>
<accession>S4MD48</accession>
<name>S4MD48_9ACTN</name>
<dbReference type="GO" id="GO:0016788">
    <property type="term" value="F:hydrolase activity, acting on ester bonds"/>
    <property type="evidence" value="ECO:0007669"/>
    <property type="project" value="InterPro"/>
</dbReference>
<dbReference type="AlphaFoldDB" id="S4MD48"/>
<evidence type="ECO:0000313" key="3">
    <source>
        <dbReference type="Proteomes" id="UP000015001"/>
    </source>
</evidence>
<protein>
    <recommendedName>
        <fullName evidence="1">GPI inositol-deacylase PGAP1-like alpha/beta domain-containing protein</fullName>
    </recommendedName>
</protein>
<dbReference type="Gene3D" id="3.40.50.1820">
    <property type="entry name" value="alpha/beta hydrolase"/>
    <property type="match status" value="1"/>
</dbReference>
<sequence length="485" mass="52453">MERLKHVVVVIPGIGGSVLQPPEGAAHWDEHRRRLIAAATRPGRLSLDARPDLTPVDLLSDIRLIGPFVLPGYDGLVRQIRRSFADVRVDVSRPDRTPDPRADLVLFPYDFRKGIVPAAHRLAADMDARLRGLSPAARRRRVIIVAHSMGGLVARYWLGPLGGAADCAALLTLGTPHRGAPKALDYLVNGVRVSRKQFAGLTRVLRGWPSMYDLLPRYPAVQRADDGATLYPHELDGGLLAVAEAKAAYQRHVDIETAWQDLSPEDRPEVIPAYARGHATPSRAVLSLREERHVLSVTKDAPLWLPNPEWHGDGSVPAISAVPLELDEKRGTWRGQPERHLALASCAAVVDVLTAYAGASLSSVRGEEPDRPWLGLDLDESVLAGEPVRVGITLRGAQAEAETQVHVRAVAAQGRPQRVTPWVRGISLDSSGGSWVAEIAEPLDAGLYTVEVTATGVPGVGRLRTTDELGVVDVLAEAGTEEGRN</sequence>
<dbReference type="InterPro" id="IPR012908">
    <property type="entry name" value="PGAP1-ab_dom-like"/>
</dbReference>
<comment type="caution">
    <text evidence="2">The sequence shown here is derived from an EMBL/GenBank/DDBJ whole genome shotgun (WGS) entry which is preliminary data.</text>
</comment>